<reference evidence="5 6" key="1">
    <citation type="submission" date="2019-11" db="EMBL/GenBank/DDBJ databases">
        <title>Agromyces kandeliae sp. nov., isolated from mangrove soil.</title>
        <authorList>
            <person name="Wang R."/>
        </authorList>
    </citation>
    <scope>NUCLEOTIDE SEQUENCE [LARGE SCALE GENOMIC DNA]</scope>
    <source>
        <strain evidence="5 6">Q22</strain>
    </source>
</reference>
<comment type="caution">
    <text evidence="5">The sequence shown here is derived from an EMBL/GenBank/DDBJ whole genome shotgun (WGS) entry which is preliminary data.</text>
</comment>
<evidence type="ECO:0000259" key="4">
    <source>
        <dbReference type="Pfam" id="PF16177"/>
    </source>
</evidence>
<dbReference type="Gene3D" id="3.30.300.30">
    <property type="match status" value="1"/>
</dbReference>
<dbReference type="EMBL" id="WKJD01000011">
    <property type="protein sequence ID" value="MRX43487.1"/>
    <property type="molecule type" value="Genomic_DNA"/>
</dbReference>
<dbReference type="SUPFAM" id="SSF56801">
    <property type="entry name" value="Acetyl-CoA synthetase-like"/>
    <property type="match status" value="1"/>
</dbReference>
<evidence type="ECO:0000256" key="1">
    <source>
        <dbReference type="ARBA" id="ARBA00006432"/>
    </source>
</evidence>
<dbReference type="InterPro" id="IPR042099">
    <property type="entry name" value="ANL_N_sf"/>
</dbReference>
<evidence type="ECO:0000259" key="3">
    <source>
        <dbReference type="Pfam" id="PF13193"/>
    </source>
</evidence>
<dbReference type="InterPro" id="IPR032387">
    <property type="entry name" value="ACAS_N"/>
</dbReference>
<name>A0A6L5R371_9MICO</name>
<dbReference type="InterPro" id="IPR000873">
    <property type="entry name" value="AMP-dep_synth/lig_dom"/>
</dbReference>
<dbReference type="Pfam" id="PF00501">
    <property type="entry name" value="AMP-binding"/>
    <property type="match status" value="1"/>
</dbReference>
<dbReference type="Proteomes" id="UP000476511">
    <property type="component" value="Unassembled WGS sequence"/>
</dbReference>
<dbReference type="InterPro" id="IPR025110">
    <property type="entry name" value="AMP-bd_C"/>
</dbReference>
<dbReference type="Gene3D" id="3.40.50.12780">
    <property type="entry name" value="N-terminal domain of ligase-like"/>
    <property type="match status" value="1"/>
</dbReference>
<dbReference type="Pfam" id="PF13193">
    <property type="entry name" value="AMP-binding_C"/>
    <property type="match status" value="1"/>
</dbReference>
<dbReference type="PROSITE" id="PS00455">
    <property type="entry name" value="AMP_BINDING"/>
    <property type="match status" value="1"/>
</dbReference>
<dbReference type="RefSeq" id="WP_154345805.1">
    <property type="nucleotide sequence ID" value="NZ_WKJD01000011.1"/>
</dbReference>
<evidence type="ECO:0000259" key="2">
    <source>
        <dbReference type="Pfam" id="PF00501"/>
    </source>
</evidence>
<dbReference type="AlphaFoldDB" id="A0A6L5R371"/>
<dbReference type="InterPro" id="IPR020845">
    <property type="entry name" value="AMP-binding_CS"/>
</dbReference>
<feature type="domain" description="Acetyl-coenzyme A synthetase N-terminal" evidence="4">
    <location>
        <begin position="7"/>
        <end position="61"/>
    </location>
</feature>
<comment type="similarity">
    <text evidence="1">Belongs to the ATP-dependent AMP-binding enzyme family.</text>
</comment>
<feature type="domain" description="AMP-binding enzyme C-terminal" evidence="3">
    <location>
        <begin position="540"/>
        <end position="618"/>
    </location>
</feature>
<protein>
    <submittedName>
        <fullName evidence="5">AMP-binding protein</fullName>
    </submittedName>
</protein>
<evidence type="ECO:0000313" key="5">
    <source>
        <dbReference type="EMBL" id="MRX43487.1"/>
    </source>
</evidence>
<dbReference type="GO" id="GO:0050218">
    <property type="term" value="F:propionate-CoA ligase activity"/>
    <property type="evidence" value="ECO:0007669"/>
    <property type="project" value="TreeGrafter"/>
</dbReference>
<sequence>MSTTTSYADEYRRSMEDPEGFWLDAAGLIDWMRTPARALDAGAAPLYRWFPDGTLNVSANALDRWVAAGRGDQVALAYDSAMTGSKRSFTYSELLHEVELFAGVLRRNGVSQGDRVAIYLPMTPEAVIAMLACARIGAVHSVIFGGFAANELAVRIQDAAPKLIVTSSGGLEPGRVVEYLPIVEKALAMIVGDRSVAGTPTSSITVVSEDELSVEAVIVRNREAVPGDAAAFDGRVGVRWLDWEDELAHAQPVAPVELVATDPLYILYTSGTTGTPKGVVRDNGGYAVALAWSMRNIYDIRAGDVMWTASDVGWVVGHSYIVYGPLLAGATTLLYEGKPIGTPDAGAFWRMVEEYRVKVLFSAPTAVRAIRREDPALEHLSGYDTSSLQALFLAGERLDTETYHWIDEALHCPVIDHWWQTETGWAIAANPRGIEPLPVKPGSPTVPVPGYRVGIVDGKGRPVATGVEGNIVLELPLPPGSLPTLWGGDEKYVASYLTAFTGHYATGDSGYVDDDGYVYVMGRTDDVINVAGHRLSTGGLEEALNHHPAIAEVAVIGIRDELKGQRAAGFVTLKHGTVIEHDVLVKELVALVRETVGPVAAFRDVTVLDRLPKTRSGKILRKTMRQIADGEPYKVPATIEDPSVLSALEAALGR</sequence>
<dbReference type="PANTHER" id="PTHR43347">
    <property type="entry name" value="ACYL-COA SYNTHETASE"/>
    <property type="match status" value="1"/>
</dbReference>
<proteinExistence type="inferred from homology"/>
<dbReference type="Pfam" id="PF16177">
    <property type="entry name" value="ACAS_N"/>
    <property type="match status" value="1"/>
</dbReference>
<dbReference type="InterPro" id="IPR045851">
    <property type="entry name" value="AMP-bd_C_sf"/>
</dbReference>
<dbReference type="PANTHER" id="PTHR43347:SF3">
    <property type="entry name" value="ACYL-COA SYNTHETASE SHORT-CHAIN FAMILY MEMBER 3, MITOCHONDRIAL"/>
    <property type="match status" value="1"/>
</dbReference>
<feature type="domain" description="AMP-dependent synthetase/ligase" evidence="2">
    <location>
        <begin position="65"/>
        <end position="473"/>
    </location>
</feature>
<keyword evidence="6" id="KW-1185">Reference proteome</keyword>
<gene>
    <name evidence="5" type="ORF">GJR97_07070</name>
</gene>
<accession>A0A6L5R371</accession>
<evidence type="ECO:0000313" key="6">
    <source>
        <dbReference type="Proteomes" id="UP000476511"/>
    </source>
</evidence>
<organism evidence="5 6">
    <name type="scientific">Agromyces kandeliae</name>
    <dbReference type="NCBI Taxonomy" id="2666141"/>
    <lineage>
        <taxon>Bacteria</taxon>
        <taxon>Bacillati</taxon>
        <taxon>Actinomycetota</taxon>
        <taxon>Actinomycetes</taxon>
        <taxon>Micrococcales</taxon>
        <taxon>Microbacteriaceae</taxon>
        <taxon>Agromyces</taxon>
    </lineage>
</organism>